<gene>
    <name evidence="4" type="ORF">RxyAA322_11860</name>
</gene>
<reference evidence="4" key="1">
    <citation type="journal article" date="2019" name="Microbiol. Resour. Announc.">
        <title>Complete Genome Sequence of Rubrobacter xylanophilus Strain AA3-22, Isolated from Arima Onsen in Japan.</title>
        <authorList>
            <person name="Tomariguchi N."/>
            <person name="Miyazaki K."/>
        </authorList>
    </citation>
    <scope>NUCLEOTIDE SEQUENCE [LARGE SCALE GENOMIC DNA]</scope>
    <source>
        <strain evidence="4">AA3-22</strain>
    </source>
</reference>
<dbReference type="RefSeq" id="WP_143527349.1">
    <property type="nucleotide sequence ID" value="NZ_AP019791.1"/>
</dbReference>
<name>A0A510HH60_9ACTN</name>
<protein>
    <submittedName>
        <fullName evidence="4">Heparan sulfate glucosamine 3-O-sulfotransferase 3B1</fullName>
    </submittedName>
</protein>
<evidence type="ECO:0000313" key="5">
    <source>
        <dbReference type="Proteomes" id="UP000318065"/>
    </source>
</evidence>
<dbReference type="OrthoDB" id="4508169at2"/>
<dbReference type="PANTHER" id="PTHR10605">
    <property type="entry name" value="HEPARAN SULFATE SULFOTRANSFERASE"/>
    <property type="match status" value="1"/>
</dbReference>
<proteinExistence type="predicted"/>
<feature type="domain" description="Sulfotransferase" evidence="3">
    <location>
        <begin position="4"/>
        <end position="196"/>
    </location>
</feature>
<dbReference type="Pfam" id="PF00685">
    <property type="entry name" value="Sulfotransfer_1"/>
    <property type="match status" value="1"/>
</dbReference>
<dbReference type="InterPro" id="IPR000863">
    <property type="entry name" value="Sulfotransferase_dom"/>
</dbReference>
<evidence type="ECO:0000256" key="2">
    <source>
        <dbReference type="ARBA" id="ARBA00023180"/>
    </source>
</evidence>
<dbReference type="SUPFAM" id="SSF52540">
    <property type="entry name" value="P-loop containing nucleoside triphosphate hydrolases"/>
    <property type="match status" value="1"/>
</dbReference>
<keyword evidence="1 4" id="KW-0808">Transferase</keyword>
<evidence type="ECO:0000259" key="3">
    <source>
        <dbReference type="Pfam" id="PF00685"/>
    </source>
</evidence>
<keyword evidence="2" id="KW-0325">Glycoprotein</keyword>
<organism evidence="4 5">
    <name type="scientific">Rubrobacter xylanophilus</name>
    <dbReference type="NCBI Taxonomy" id="49319"/>
    <lineage>
        <taxon>Bacteria</taxon>
        <taxon>Bacillati</taxon>
        <taxon>Actinomycetota</taxon>
        <taxon>Rubrobacteria</taxon>
        <taxon>Rubrobacterales</taxon>
        <taxon>Rubrobacteraceae</taxon>
        <taxon>Rubrobacter</taxon>
    </lineage>
</organism>
<dbReference type="PANTHER" id="PTHR10605:SF56">
    <property type="entry name" value="BIFUNCTIONAL HEPARAN SULFATE N-DEACETYLASE_N-SULFOTRANSFERASE"/>
    <property type="match status" value="1"/>
</dbReference>
<sequence>MRLPDFLVIGAMKCGTTALYYYLDQHPDVYMSPVKEPDFLAFEGEGEAPRNAITELSSYAALFREAGGARAVGEASHESLYRARAVENIRRHVPGARFIAVLRDPADRAYSHYLHLVRNGTEPLSSFEAALAAEQRGDLGEGFPFRGYIDRGFYFRQLFRYYEAFGEERIRVYLYEDLATRPLWVMRDAFAFIGVDPGFVPDVSLRRNVSGVPRSRLLDALLQRQSPLKNFLKTRLPSRVRRRVAERFDRLKSWNLTKPQPVHPETRRELVETYREDVVRLQELIRRDLSGWLRC</sequence>
<dbReference type="InterPro" id="IPR037359">
    <property type="entry name" value="NST/OST"/>
</dbReference>
<keyword evidence="5" id="KW-1185">Reference proteome</keyword>
<dbReference type="GO" id="GO:0008146">
    <property type="term" value="F:sulfotransferase activity"/>
    <property type="evidence" value="ECO:0007669"/>
    <property type="project" value="InterPro"/>
</dbReference>
<dbReference type="Proteomes" id="UP000318065">
    <property type="component" value="Chromosome"/>
</dbReference>
<dbReference type="Gene3D" id="3.40.50.300">
    <property type="entry name" value="P-loop containing nucleotide triphosphate hydrolases"/>
    <property type="match status" value="1"/>
</dbReference>
<dbReference type="InterPro" id="IPR027417">
    <property type="entry name" value="P-loop_NTPase"/>
</dbReference>
<dbReference type="AlphaFoldDB" id="A0A510HH60"/>
<evidence type="ECO:0000313" key="4">
    <source>
        <dbReference type="EMBL" id="BBL79332.1"/>
    </source>
</evidence>
<accession>A0A510HH60</accession>
<dbReference type="EMBL" id="AP019791">
    <property type="protein sequence ID" value="BBL79332.1"/>
    <property type="molecule type" value="Genomic_DNA"/>
</dbReference>
<evidence type="ECO:0000256" key="1">
    <source>
        <dbReference type="ARBA" id="ARBA00022679"/>
    </source>
</evidence>